<dbReference type="InterPro" id="IPR006258">
    <property type="entry name" value="Lipoamide_DH"/>
</dbReference>
<comment type="cofactor">
    <cofactor evidence="1">
        <name>(R)-lipoate</name>
        <dbReference type="ChEBI" id="CHEBI:83088"/>
    </cofactor>
</comment>
<dbReference type="PRINTS" id="PR00411">
    <property type="entry name" value="PNDRDTASEI"/>
</dbReference>
<evidence type="ECO:0000256" key="3">
    <source>
        <dbReference type="ARBA" id="ARBA00012608"/>
    </source>
</evidence>
<gene>
    <name evidence="15" type="primary">sthA_1</name>
    <name evidence="15" type="ORF">LzC2_15470</name>
</gene>
<comment type="caution">
    <text evidence="15">The sequence shown here is derived from an EMBL/GenBank/DDBJ whole genome shotgun (WGS) entry which is preliminary data.</text>
</comment>
<evidence type="ECO:0000313" key="16">
    <source>
        <dbReference type="Proteomes" id="UP000609651"/>
    </source>
</evidence>
<evidence type="ECO:0000256" key="9">
    <source>
        <dbReference type="ARBA" id="ARBA00023157"/>
    </source>
</evidence>
<dbReference type="Gene3D" id="2.40.50.100">
    <property type="match status" value="1"/>
</dbReference>
<dbReference type="Pfam" id="PF07992">
    <property type="entry name" value="Pyr_redox_2"/>
    <property type="match status" value="1"/>
</dbReference>
<name>A0ABX1VC68_9PLAN</name>
<keyword evidence="16" id="KW-1185">Reference proteome</keyword>
<keyword evidence="6 12" id="KW-0274">FAD</keyword>
<dbReference type="RefSeq" id="WP_171185539.1">
    <property type="nucleotide sequence ID" value="NZ_WTPX01000038.1"/>
</dbReference>
<dbReference type="PRINTS" id="PR00368">
    <property type="entry name" value="FADPNR"/>
</dbReference>
<accession>A0ABX1VC68</accession>
<comment type="catalytic activity">
    <reaction evidence="11 12">
        <text>N(6)-[(R)-dihydrolipoyl]-L-lysyl-[protein] + NAD(+) = N(6)-[(R)-lipoyl]-L-lysyl-[protein] + NADH + H(+)</text>
        <dbReference type="Rhea" id="RHEA:15045"/>
        <dbReference type="Rhea" id="RHEA-COMP:10474"/>
        <dbReference type="Rhea" id="RHEA-COMP:10475"/>
        <dbReference type="ChEBI" id="CHEBI:15378"/>
        <dbReference type="ChEBI" id="CHEBI:57540"/>
        <dbReference type="ChEBI" id="CHEBI:57945"/>
        <dbReference type="ChEBI" id="CHEBI:83099"/>
        <dbReference type="ChEBI" id="CHEBI:83100"/>
        <dbReference type="EC" id="1.8.1.4"/>
    </reaction>
</comment>
<comment type="similarity">
    <text evidence="2 12">Belongs to the class-I pyridine nucleotide-disulfide oxidoreductase family.</text>
</comment>
<dbReference type="Pfam" id="PF00364">
    <property type="entry name" value="Biotin_lipoyl"/>
    <property type="match status" value="1"/>
</dbReference>
<dbReference type="SUPFAM" id="SSF55424">
    <property type="entry name" value="FAD/NAD-linked reductases, dimerisation (C-terminal) domain"/>
    <property type="match status" value="1"/>
</dbReference>
<evidence type="ECO:0000256" key="13">
    <source>
        <dbReference type="SAM" id="MobiDB-lite"/>
    </source>
</evidence>
<keyword evidence="9" id="KW-1015">Disulfide bond</keyword>
<organism evidence="15 16">
    <name type="scientific">Alienimonas chondri</name>
    <dbReference type="NCBI Taxonomy" id="2681879"/>
    <lineage>
        <taxon>Bacteria</taxon>
        <taxon>Pseudomonadati</taxon>
        <taxon>Planctomycetota</taxon>
        <taxon>Planctomycetia</taxon>
        <taxon>Planctomycetales</taxon>
        <taxon>Planctomycetaceae</taxon>
        <taxon>Alienimonas</taxon>
    </lineage>
</organism>
<dbReference type="PANTHER" id="PTHR22912:SF160">
    <property type="entry name" value="DIHYDROLIPOYL DEHYDROGENASE"/>
    <property type="match status" value="1"/>
</dbReference>
<dbReference type="InterPro" id="IPR016156">
    <property type="entry name" value="FAD/NAD-linked_Rdtase_dimer_sf"/>
</dbReference>
<keyword evidence="7 12" id="KW-0560">Oxidoreductase</keyword>
<feature type="compositionally biased region" description="Low complexity" evidence="13">
    <location>
        <begin position="99"/>
        <end position="114"/>
    </location>
</feature>
<evidence type="ECO:0000256" key="4">
    <source>
        <dbReference type="ARBA" id="ARBA00022630"/>
    </source>
</evidence>
<feature type="domain" description="Lipoyl-binding" evidence="14">
    <location>
        <begin position="2"/>
        <end position="77"/>
    </location>
</feature>
<dbReference type="InterPro" id="IPR050151">
    <property type="entry name" value="Class-I_Pyr_Nuc-Dis_Oxidored"/>
</dbReference>
<dbReference type="SUPFAM" id="SSF51230">
    <property type="entry name" value="Single hybrid motif"/>
    <property type="match status" value="1"/>
</dbReference>
<evidence type="ECO:0000313" key="15">
    <source>
        <dbReference type="EMBL" id="NNJ25477.1"/>
    </source>
</evidence>
<reference evidence="15 16" key="1">
    <citation type="journal article" date="2020" name="Syst. Appl. Microbiol.">
        <title>Alienimonas chondri sp. nov., a novel planctomycete isolated from the biofilm of the red alga Chondrus crispus.</title>
        <authorList>
            <person name="Vitorino I."/>
            <person name="Albuquerque L."/>
            <person name="Wiegand S."/>
            <person name="Kallscheuer N."/>
            <person name="da Costa M.S."/>
            <person name="Lobo-da-Cunha A."/>
            <person name="Jogler C."/>
            <person name="Lage O.M."/>
        </authorList>
    </citation>
    <scope>NUCLEOTIDE SEQUENCE [LARGE SCALE GENOMIC DNA]</scope>
    <source>
        <strain evidence="15 16">LzC2</strain>
    </source>
</reference>
<sequence length="614" mass="64086">MAREFVLPEVSEGVTEADVSEILVAEGDSVEANQVVVEVETEKAVAPVEIPFAGTITKLHVAAGDTVAIGAVLLTVEPSEGGGDAKAAADAAPQKNEVPTAANTPAETAAPADADGARTGDYDTSADPFDGVRPEGSPTPMSDLPEGAYDVVVLGGGPGGYPAAFDAADRGMKVALIDENPKPGGVCLRVGCIPSKTLLHVAKLLHEVEEAEQWGVHFEKPTIDLAQLREFKSGVVNQLTGGVSQLGKGRGVEIIEGRGTLTGSNSLTIKGPKGDERELHFGRCIVAVGSQPAVPKIFDIGDDRVMDSTGALELKDVPEKFLVVGGGYIGLEMGSVYAALGSKVTVVEMTDGLLPGADRDLVKPLQKRIEASFDRVLMNTKVESLKATDAGIDATLSSADGETTETFDRVLIAIGRRPNGKTCGVETTKAEVDDRGFVTVNRRMETADPNILAIGDVAGEPMLAHKATREAKIAVETIAGEDAVFDNRGIPAVVFTDPELAWVGLTETEAKRDGIKVTVSKFPWAASGRAQTIDRTEGLTKLICDPDTGRVLGVGIVGANAGELIAEGTLAVEMGAVAADLAETIHAHPTLSETLMESGEAVFGQATHFFKKKR</sequence>
<evidence type="ECO:0000256" key="1">
    <source>
        <dbReference type="ARBA" id="ARBA00001938"/>
    </source>
</evidence>
<dbReference type="InterPro" id="IPR000089">
    <property type="entry name" value="Biotin_lipoyl"/>
</dbReference>
<evidence type="ECO:0000256" key="7">
    <source>
        <dbReference type="ARBA" id="ARBA00023002"/>
    </source>
</evidence>
<dbReference type="PROSITE" id="PS00189">
    <property type="entry name" value="LIPOYL"/>
    <property type="match status" value="1"/>
</dbReference>
<dbReference type="SUPFAM" id="SSF51905">
    <property type="entry name" value="FAD/NAD(P)-binding domain"/>
    <property type="match status" value="1"/>
</dbReference>
<dbReference type="EMBL" id="WTPX01000038">
    <property type="protein sequence ID" value="NNJ25477.1"/>
    <property type="molecule type" value="Genomic_DNA"/>
</dbReference>
<dbReference type="Gene3D" id="3.30.390.30">
    <property type="match status" value="1"/>
</dbReference>
<evidence type="ECO:0000256" key="6">
    <source>
        <dbReference type="ARBA" id="ARBA00022827"/>
    </source>
</evidence>
<dbReference type="EC" id="1.8.1.4" evidence="3 12"/>
<keyword evidence="4 12" id="KW-0285">Flavoprotein</keyword>
<dbReference type="InterPro" id="IPR036188">
    <property type="entry name" value="FAD/NAD-bd_sf"/>
</dbReference>
<feature type="region of interest" description="Disordered" evidence="13">
    <location>
        <begin position="80"/>
        <end position="143"/>
    </location>
</feature>
<dbReference type="InterPro" id="IPR011053">
    <property type="entry name" value="Single_hybrid_motif"/>
</dbReference>
<dbReference type="PROSITE" id="PS50968">
    <property type="entry name" value="BIOTINYL_LIPOYL"/>
    <property type="match status" value="1"/>
</dbReference>
<protein>
    <recommendedName>
        <fullName evidence="3 12">Dihydrolipoyl dehydrogenase</fullName>
        <ecNumber evidence="3 12">1.8.1.4</ecNumber>
    </recommendedName>
</protein>
<evidence type="ECO:0000256" key="2">
    <source>
        <dbReference type="ARBA" id="ARBA00007532"/>
    </source>
</evidence>
<keyword evidence="10 12" id="KW-0676">Redox-active center</keyword>
<dbReference type="PANTHER" id="PTHR22912">
    <property type="entry name" value="DISULFIDE OXIDOREDUCTASE"/>
    <property type="match status" value="1"/>
</dbReference>
<dbReference type="InterPro" id="IPR004099">
    <property type="entry name" value="Pyr_nucl-diS_OxRdtase_dimer"/>
</dbReference>
<keyword evidence="8 12" id="KW-0520">NAD</keyword>
<dbReference type="InterPro" id="IPR023753">
    <property type="entry name" value="FAD/NAD-binding_dom"/>
</dbReference>
<dbReference type="PROSITE" id="PS00076">
    <property type="entry name" value="PYRIDINE_REDOX_1"/>
    <property type="match status" value="1"/>
</dbReference>
<dbReference type="Proteomes" id="UP000609651">
    <property type="component" value="Unassembled WGS sequence"/>
</dbReference>
<evidence type="ECO:0000259" key="14">
    <source>
        <dbReference type="PROSITE" id="PS50968"/>
    </source>
</evidence>
<proteinExistence type="inferred from homology"/>
<dbReference type="CDD" id="cd06849">
    <property type="entry name" value="lipoyl_domain"/>
    <property type="match status" value="1"/>
</dbReference>
<dbReference type="Pfam" id="PF02852">
    <property type="entry name" value="Pyr_redox_dim"/>
    <property type="match status" value="1"/>
</dbReference>
<comment type="miscellaneous">
    <text evidence="12">The active site is a redox-active disulfide bond.</text>
</comment>
<evidence type="ECO:0000256" key="5">
    <source>
        <dbReference type="ARBA" id="ARBA00022823"/>
    </source>
</evidence>
<evidence type="ECO:0000256" key="10">
    <source>
        <dbReference type="ARBA" id="ARBA00023284"/>
    </source>
</evidence>
<dbReference type="InterPro" id="IPR012999">
    <property type="entry name" value="Pyr_OxRdtase_I_AS"/>
</dbReference>
<dbReference type="InterPro" id="IPR003016">
    <property type="entry name" value="2-oxoA_DH_lipoyl-BS"/>
</dbReference>
<dbReference type="Gene3D" id="3.50.50.60">
    <property type="entry name" value="FAD/NAD(P)-binding domain"/>
    <property type="match status" value="2"/>
</dbReference>
<evidence type="ECO:0000256" key="12">
    <source>
        <dbReference type="RuleBase" id="RU003692"/>
    </source>
</evidence>
<dbReference type="GO" id="GO:0003957">
    <property type="term" value="F:NAD(P)+ transhydrogenase (Si-specific) activity"/>
    <property type="evidence" value="ECO:0007669"/>
    <property type="project" value="UniProtKB-EC"/>
</dbReference>
<comment type="cofactor">
    <cofactor evidence="12">
        <name>FAD</name>
        <dbReference type="ChEBI" id="CHEBI:57692"/>
    </cofactor>
    <text evidence="12">Binds 1 FAD per subunit.</text>
</comment>
<evidence type="ECO:0000256" key="8">
    <source>
        <dbReference type="ARBA" id="ARBA00023027"/>
    </source>
</evidence>
<evidence type="ECO:0000256" key="11">
    <source>
        <dbReference type="ARBA" id="ARBA00049187"/>
    </source>
</evidence>
<dbReference type="NCBIfam" id="TIGR01350">
    <property type="entry name" value="lipoamide_DH"/>
    <property type="match status" value="1"/>
</dbReference>
<keyword evidence="5" id="KW-0450">Lipoyl</keyword>